<evidence type="ECO:0000313" key="1">
    <source>
        <dbReference type="EMBL" id="GFX94939.1"/>
    </source>
</evidence>
<proteinExistence type="predicted"/>
<keyword evidence="2" id="KW-1185">Reference proteome</keyword>
<dbReference type="EMBL" id="BMAU01021182">
    <property type="protein sequence ID" value="GFX94939.1"/>
    <property type="molecule type" value="Genomic_DNA"/>
</dbReference>
<evidence type="ECO:0000313" key="2">
    <source>
        <dbReference type="Proteomes" id="UP000887159"/>
    </source>
</evidence>
<protein>
    <submittedName>
        <fullName evidence="1">Nibrin</fullName>
    </submittedName>
</protein>
<gene>
    <name evidence="1" type="primary">NBN_1</name>
    <name evidence="1" type="ORF">TNCV_3045711</name>
</gene>
<reference evidence="1" key="1">
    <citation type="submission" date="2020-08" db="EMBL/GenBank/DDBJ databases">
        <title>Multicomponent nature underlies the extraordinary mechanical properties of spider dragline silk.</title>
        <authorList>
            <person name="Kono N."/>
            <person name="Nakamura H."/>
            <person name="Mori M."/>
            <person name="Yoshida Y."/>
            <person name="Ohtoshi R."/>
            <person name="Malay A.D."/>
            <person name="Moran D.A.P."/>
            <person name="Tomita M."/>
            <person name="Numata K."/>
            <person name="Arakawa K."/>
        </authorList>
    </citation>
    <scope>NUCLEOTIDE SEQUENCE</scope>
</reference>
<accession>A0A8X6RLT5</accession>
<sequence length="94" mass="10596">MRGHIYRDVILEQHARLFRGTMDAEFLFMNEKSLSSPCKHCRRMPSIEGYHPYGLASILTGLEYNRECVGYAWPTNCSPSTSSHLSTGTLEGIA</sequence>
<dbReference type="AlphaFoldDB" id="A0A8X6RLT5"/>
<dbReference type="Proteomes" id="UP000887159">
    <property type="component" value="Unassembled WGS sequence"/>
</dbReference>
<organism evidence="1 2">
    <name type="scientific">Trichonephila clavipes</name>
    <name type="common">Golden silk orbweaver</name>
    <name type="synonym">Nephila clavipes</name>
    <dbReference type="NCBI Taxonomy" id="2585209"/>
    <lineage>
        <taxon>Eukaryota</taxon>
        <taxon>Metazoa</taxon>
        <taxon>Ecdysozoa</taxon>
        <taxon>Arthropoda</taxon>
        <taxon>Chelicerata</taxon>
        <taxon>Arachnida</taxon>
        <taxon>Araneae</taxon>
        <taxon>Araneomorphae</taxon>
        <taxon>Entelegynae</taxon>
        <taxon>Araneoidea</taxon>
        <taxon>Nephilidae</taxon>
        <taxon>Trichonephila</taxon>
    </lineage>
</organism>
<name>A0A8X6RLT5_TRICX</name>
<comment type="caution">
    <text evidence="1">The sequence shown here is derived from an EMBL/GenBank/DDBJ whole genome shotgun (WGS) entry which is preliminary data.</text>
</comment>